<dbReference type="EC" id="2.4.1.-" evidence="12"/>
<organism evidence="17 18">
    <name type="scientific">Daphnia magna</name>
    <dbReference type="NCBI Taxonomy" id="35525"/>
    <lineage>
        <taxon>Eukaryota</taxon>
        <taxon>Metazoa</taxon>
        <taxon>Ecdysozoa</taxon>
        <taxon>Arthropoda</taxon>
        <taxon>Crustacea</taxon>
        <taxon>Branchiopoda</taxon>
        <taxon>Diplostraca</taxon>
        <taxon>Cladocera</taxon>
        <taxon>Anomopoda</taxon>
        <taxon>Daphniidae</taxon>
        <taxon>Daphnia</taxon>
    </lineage>
</organism>
<keyword evidence="11" id="KW-0325">Glycoprotein</keyword>
<evidence type="ECO:0000256" key="11">
    <source>
        <dbReference type="ARBA" id="ARBA00023180"/>
    </source>
</evidence>
<evidence type="ECO:0000259" key="16">
    <source>
        <dbReference type="Pfam" id="PF17039"/>
    </source>
</evidence>
<keyword evidence="4 12" id="KW-0328">Glycosyltransferase</keyword>
<comment type="similarity">
    <text evidence="3 12">Belongs to the glycosyltransferase 10 family.</text>
</comment>
<feature type="region of interest" description="Disordered" evidence="13">
    <location>
        <begin position="881"/>
        <end position="908"/>
    </location>
</feature>
<evidence type="ECO:0000256" key="4">
    <source>
        <dbReference type="ARBA" id="ARBA00022676"/>
    </source>
</evidence>
<name>A0ABR0A7F7_9CRUS</name>
<comment type="subcellular location">
    <subcellularLocation>
        <location evidence="1 12">Golgi apparatus</location>
        <location evidence="1 12">Golgi stack membrane</location>
        <topology evidence="1 12">Single-pass type II membrane protein</topology>
    </subcellularLocation>
</comment>
<evidence type="ECO:0000256" key="2">
    <source>
        <dbReference type="ARBA" id="ARBA00004922"/>
    </source>
</evidence>
<evidence type="ECO:0000256" key="12">
    <source>
        <dbReference type="RuleBase" id="RU003832"/>
    </source>
</evidence>
<keyword evidence="10" id="KW-0472">Membrane</keyword>
<keyword evidence="7" id="KW-0735">Signal-anchor</keyword>
<dbReference type="InterPro" id="IPR038577">
    <property type="entry name" value="GT10-like_C_sf"/>
</dbReference>
<keyword evidence="5 12" id="KW-0808">Transferase</keyword>
<dbReference type="Gene3D" id="2.60.40.4370">
    <property type="match status" value="1"/>
</dbReference>
<evidence type="ECO:0000256" key="10">
    <source>
        <dbReference type="ARBA" id="ARBA00023136"/>
    </source>
</evidence>
<evidence type="ECO:0000256" key="5">
    <source>
        <dbReference type="ARBA" id="ARBA00022679"/>
    </source>
</evidence>
<evidence type="ECO:0000256" key="1">
    <source>
        <dbReference type="ARBA" id="ARBA00004447"/>
    </source>
</evidence>
<dbReference type="Pfam" id="PF00852">
    <property type="entry name" value="Glyco_transf_10"/>
    <property type="match status" value="1"/>
</dbReference>
<feature type="domain" description="Transcription factor TFIIIC triple barrel" evidence="15">
    <location>
        <begin position="12"/>
        <end position="107"/>
    </location>
</feature>
<evidence type="ECO:0000256" key="13">
    <source>
        <dbReference type="SAM" id="MobiDB-lite"/>
    </source>
</evidence>
<evidence type="ECO:0000259" key="14">
    <source>
        <dbReference type="Pfam" id="PF00852"/>
    </source>
</evidence>
<dbReference type="EMBL" id="JAOYFB010000036">
    <property type="protein sequence ID" value="KAK4020954.1"/>
    <property type="molecule type" value="Genomic_DNA"/>
</dbReference>
<comment type="pathway">
    <text evidence="2">Protein modification; protein glycosylation.</text>
</comment>
<gene>
    <name evidence="17" type="ORF">OUZ56_002891</name>
</gene>
<evidence type="ECO:0000313" key="17">
    <source>
        <dbReference type="EMBL" id="KAK4020954.1"/>
    </source>
</evidence>
<keyword evidence="18" id="KW-1185">Reference proteome</keyword>
<keyword evidence="8" id="KW-1133">Transmembrane helix</keyword>
<dbReference type="PANTHER" id="PTHR48438">
    <property type="entry name" value="ALPHA-(1,3)-FUCOSYLTRANSFERASE C-RELATED"/>
    <property type="match status" value="1"/>
</dbReference>
<evidence type="ECO:0000256" key="9">
    <source>
        <dbReference type="ARBA" id="ARBA00023034"/>
    </source>
</evidence>
<reference evidence="17 18" key="1">
    <citation type="journal article" date="2023" name="Nucleic Acids Res.">
        <title>The hologenome of Daphnia magna reveals possible DNA methylation and microbiome-mediated evolution of the host genome.</title>
        <authorList>
            <person name="Chaturvedi A."/>
            <person name="Li X."/>
            <person name="Dhandapani V."/>
            <person name="Marshall H."/>
            <person name="Kissane S."/>
            <person name="Cuenca-Cambronero M."/>
            <person name="Asole G."/>
            <person name="Calvet F."/>
            <person name="Ruiz-Romero M."/>
            <person name="Marangio P."/>
            <person name="Guigo R."/>
            <person name="Rago D."/>
            <person name="Mirbahai L."/>
            <person name="Eastwood N."/>
            <person name="Colbourne J.K."/>
            <person name="Zhou J."/>
            <person name="Mallon E."/>
            <person name="Orsini L."/>
        </authorList>
    </citation>
    <scope>NUCLEOTIDE SEQUENCE [LARGE SCALE GENOMIC DNA]</scope>
    <source>
        <strain evidence="17">LRV0_1</strain>
    </source>
</reference>
<evidence type="ECO:0000259" key="15">
    <source>
        <dbReference type="Pfam" id="PF10419"/>
    </source>
</evidence>
<evidence type="ECO:0000256" key="8">
    <source>
        <dbReference type="ARBA" id="ARBA00022989"/>
    </source>
</evidence>
<dbReference type="InterPro" id="IPR019481">
    <property type="entry name" value="TFIIIC_triple_barrel"/>
</dbReference>
<keyword evidence="9 12" id="KW-0333">Golgi apparatus</keyword>
<dbReference type="Proteomes" id="UP001234178">
    <property type="component" value="Unassembled WGS sequence"/>
</dbReference>
<accession>A0ABR0A7F7</accession>
<comment type="caution">
    <text evidence="17">The sequence shown here is derived from an EMBL/GenBank/DDBJ whole genome shotgun (WGS) entry which is preliminary data.</text>
</comment>
<feature type="domain" description="Fucosyltransferase N-terminal" evidence="16">
    <location>
        <begin position="264"/>
        <end position="378"/>
    </location>
</feature>
<dbReference type="Pfam" id="PF10419">
    <property type="entry name" value="TFIIIC_sub6"/>
    <property type="match status" value="1"/>
</dbReference>
<keyword evidence="6 12" id="KW-0812">Transmembrane</keyword>
<feature type="domain" description="Fucosyltransferase C-terminal" evidence="14">
    <location>
        <begin position="409"/>
        <end position="588"/>
    </location>
</feature>
<proteinExistence type="inferred from homology"/>
<evidence type="ECO:0000256" key="7">
    <source>
        <dbReference type="ARBA" id="ARBA00022968"/>
    </source>
</evidence>
<protein>
    <recommendedName>
        <fullName evidence="12">Fucosyltransferase</fullName>
        <ecNumber evidence="12">2.4.1.-</ecNumber>
    </recommendedName>
</protein>
<evidence type="ECO:0000256" key="3">
    <source>
        <dbReference type="ARBA" id="ARBA00008919"/>
    </source>
</evidence>
<dbReference type="InterPro" id="IPR031481">
    <property type="entry name" value="Glyco_tran_10_N"/>
</dbReference>
<dbReference type="PANTHER" id="PTHR48438:SF1">
    <property type="entry name" value="ALPHA-(1,3)-FUCOSYLTRANSFERASE C-RELATED"/>
    <property type="match status" value="1"/>
</dbReference>
<sequence>MEVESENEETVEEQYILVEFAGNTGSDALNQENVSIKVLGMETDEPIIKIGNQLYEGKYYDTIGTELFFTEAEGEPPSDTLFDNKLEKKLEFYGKTNTKLVVSRAFAKPLEKSRNSVDLHLPNQSVSNSDKMNEVYARSVTPLTTIQSGSVHRPYDRLESSVLPTHVLHSRLRTCSDVEFKLGTVLNENFICPSKIQVLLRADVAMESFRRRSNFSYPLQRVLFISMTFILIMCYYYQDVITAKTKSTTQFAKQDGLNATASSVKTILIWNAYSRFELEIFGEGSDTFASHNCPINNCLITKNRSWAALHDFDAVIFNMPPLSIYKFPVDDYRRQDQRYIFFSQEPPPYIGEEVDKFNHFFNWTMSYASHSDIRYHYGEVIPLPSAPTTHSSRTAYINSTRHGENFAAGKTKIVAWFVSHCFTQSRREKYVTIMRQYIPVDIYGGCYSLRCPMNESAFLSTEPCYDMLDHNYKFYLAFENSFCNDYITEKFFNILQRRIIPVVMGGANYSAIAPPHSYIDALMYSPRQLADYLKLLASNDQLYNEYFWWKPHFKIVRRYPLLASNALCSLCEKLHHNTTQSVYHDLESGWSQKTQLFLWLLIFHSELCALHLIHRTGDLRKAKPTDSKIFPFRSPCGCSRNSAASPLDTQIKVNYQWCSAESVQREPNQRIVSFSVFGKADKTGMKYFKFLRENAVKINQFLPGWVMRLHHNIDVETPEHKLLCEVYCSYSWVDLCDVSSLWRTLSKRRKNKNFDLRPVTGEQVFYLNRRIWRFLPLLDPQAYTVLTRDSDALISHREAAAIQQWLNSNYTFHVMRDHQAHKAHILAGHRRDLVEGLTRVLVVLGKNQKYDTDQTLLSKIFWPTVKHDVVYLVCSAQISQNQPTWSPRDGLEGSRPSPVHPSGTIPAL</sequence>
<dbReference type="InterPro" id="IPR055270">
    <property type="entry name" value="Glyco_tran_10_C"/>
</dbReference>
<dbReference type="InterPro" id="IPR001503">
    <property type="entry name" value="Glyco_trans_10"/>
</dbReference>
<dbReference type="SUPFAM" id="SSF53756">
    <property type="entry name" value="UDP-Glycosyltransferase/glycogen phosphorylase"/>
    <property type="match status" value="1"/>
</dbReference>
<dbReference type="Gene3D" id="3.40.50.11660">
    <property type="entry name" value="Glycosyl transferase family 10, C-terminal domain"/>
    <property type="match status" value="1"/>
</dbReference>
<evidence type="ECO:0000256" key="6">
    <source>
        <dbReference type="ARBA" id="ARBA00022692"/>
    </source>
</evidence>
<evidence type="ECO:0000313" key="18">
    <source>
        <dbReference type="Proteomes" id="UP001234178"/>
    </source>
</evidence>
<dbReference type="Pfam" id="PF17039">
    <property type="entry name" value="Glyco_tran_10_N"/>
    <property type="match status" value="1"/>
</dbReference>